<gene>
    <name evidence="1" type="ORF">MNBD_BACTEROID05-1098</name>
</gene>
<dbReference type="AlphaFoldDB" id="A0A3B0TDX6"/>
<evidence type="ECO:0000313" key="1">
    <source>
        <dbReference type="EMBL" id="VAW16218.1"/>
    </source>
</evidence>
<dbReference type="Gene3D" id="3.10.450.530">
    <property type="entry name" value="Ribonuclease toxin, BrnT, of type II toxin-antitoxin system"/>
    <property type="match status" value="1"/>
</dbReference>
<evidence type="ECO:0008006" key="2">
    <source>
        <dbReference type="Google" id="ProtNLM"/>
    </source>
</evidence>
<dbReference type="InterPro" id="IPR007460">
    <property type="entry name" value="BrnT_toxin"/>
</dbReference>
<proteinExistence type="predicted"/>
<dbReference type="InterPro" id="IPR038573">
    <property type="entry name" value="BrnT_sf"/>
</dbReference>
<name>A0A3B0TDX6_9ZZZZ</name>
<reference evidence="1" key="1">
    <citation type="submission" date="2018-06" db="EMBL/GenBank/DDBJ databases">
        <authorList>
            <person name="Zhirakovskaya E."/>
        </authorList>
    </citation>
    <scope>NUCLEOTIDE SEQUENCE</scope>
</reference>
<dbReference type="EMBL" id="UOEN01000311">
    <property type="protein sequence ID" value="VAW16218.1"/>
    <property type="molecule type" value="Genomic_DNA"/>
</dbReference>
<organism evidence="1">
    <name type="scientific">hydrothermal vent metagenome</name>
    <dbReference type="NCBI Taxonomy" id="652676"/>
    <lineage>
        <taxon>unclassified sequences</taxon>
        <taxon>metagenomes</taxon>
        <taxon>ecological metagenomes</taxon>
    </lineage>
</organism>
<dbReference type="Pfam" id="PF04365">
    <property type="entry name" value="BrnT_toxin"/>
    <property type="match status" value="1"/>
</dbReference>
<sequence>MSGIKNILKCVGFQWDKGNVQKSWNKHKVSPAECEQVFFNSPLLILDDAEHSKKEERFFALGKTDSQRLLFVSLTLRENLMRVISARDMHRKERKRYLS</sequence>
<accession>A0A3B0TDX6</accession>
<protein>
    <recommendedName>
        <fullName evidence="2">BrnT family toxin</fullName>
    </recommendedName>
</protein>